<proteinExistence type="predicted"/>
<accession>A0ABR2AE53</accession>
<evidence type="ECO:0000313" key="3">
    <source>
        <dbReference type="Proteomes" id="UP001472677"/>
    </source>
</evidence>
<dbReference type="Proteomes" id="UP001472677">
    <property type="component" value="Unassembled WGS sequence"/>
</dbReference>
<reference evidence="2 3" key="1">
    <citation type="journal article" date="2024" name="G3 (Bethesda)">
        <title>Genome assembly of Hibiscus sabdariffa L. provides insights into metabolisms of medicinal natural products.</title>
        <authorList>
            <person name="Kim T."/>
        </authorList>
    </citation>
    <scope>NUCLEOTIDE SEQUENCE [LARGE SCALE GENOMIC DNA]</scope>
    <source>
        <strain evidence="2">TK-2024</strain>
        <tissue evidence="2">Old leaves</tissue>
    </source>
</reference>
<keyword evidence="3" id="KW-1185">Reference proteome</keyword>
<comment type="caution">
    <text evidence="2">The sequence shown here is derived from an EMBL/GenBank/DDBJ whole genome shotgun (WGS) entry which is preliminary data.</text>
</comment>
<evidence type="ECO:0000256" key="1">
    <source>
        <dbReference type="SAM" id="MobiDB-lite"/>
    </source>
</evidence>
<organism evidence="2 3">
    <name type="scientific">Hibiscus sabdariffa</name>
    <name type="common">roselle</name>
    <dbReference type="NCBI Taxonomy" id="183260"/>
    <lineage>
        <taxon>Eukaryota</taxon>
        <taxon>Viridiplantae</taxon>
        <taxon>Streptophyta</taxon>
        <taxon>Embryophyta</taxon>
        <taxon>Tracheophyta</taxon>
        <taxon>Spermatophyta</taxon>
        <taxon>Magnoliopsida</taxon>
        <taxon>eudicotyledons</taxon>
        <taxon>Gunneridae</taxon>
        <taxon>Pentapetalae</taxon>
        <taxon>rosids</taxon>
        <taxon>malvids</taxon>
        <taxon>Malvales</taxon>
        <taxon>Malvaceae</taxon>
        <taxon>Malvoideae</taxon>
        <taxon>Hibiscus</taxon>
    </lineage>
</organism>
<dbReference type="EMBL" id="JBBPBM010000788">
    <property type="protein sequence ID" value="KAK8491410.1"/>
    <property type="molecule type" value="Genomic_DNA"/>
</dbReference>
<name>A0ABR2AE53_9ROSI</name>
<protein>
    <submittedName>
        <fullName evidence="2">Uncharacterized protein</fullName>
    </submittedName>
</protein>
<feature type="compositionally biased region" description="Low complexity" evidence="1">
    <location>
        <begin position="55"/>
        <end position="66"/>
    </location>
</feature>
<gene>
    <name evidence="2" type="ORF">V6N12_065969</name>
</gene>
<sequence length="141" mass="15591">MSKISEVVEVEVGNLSFVVRVEEKGFLDQRIKILVGVSNPKKTSKKIYHVEDRTSTTSLDSSSKSSPAKGEFRRGVEDEINVVFMGKVFSDSGGGKLIFITKQNMPSLTYNSESWTAPNWKPNWTIKDHQEPGGPGITTSP</sequence>
<feature type="region of interest" description="Disordered" evidence="1">
    <location>
        <begin position="42"/>
        <end position="72"/>
    </location>
</feature>
<evidence type="ECO:0000313" key="2">
    <source>
        <dbReference type="EMBL" id="KAK8491410.1"/>
    </source>
</evidence>